<dbReference type="AlphaFoldDB" id="A0A1E7ZEM2"/>
<dbReference type="InterPro" id="IPR058163">
    <property type="entry name" value="LysR-type_TF_proteobact-type"/>
</dbReference>
<sequence>MSQDLHNDLYDFIAVLRAGSLTKAAAELRVSQPTLSAKIKRLEDKLGASLFIRKSRGVEPTEKGSWLFEQLSGEYDAIETAMRKLTDMQEEVSGVVRISAIDYAIRTIIWPKLKDVVKHYPKLQIEISNEYESVDIVSRNFDAGVRFGEEVALDMISVRIGPDMQNVVVGSKEYFENKKIPLSPYDLADHQCVNLRTSTYGGLYEWEFEKEGKSIQIAVNGSIIFNNAYDVFEAVKAGYGLAFLPEDMVQPMIETGELISVLKDWCPLWPGLHLYYPNRRNPSRAMNLVVDTLRYSKEPS</sequence>
<dbReference type="InterPro" id="IPR000847">
    <property type="entry name" value="LysR_HTH_N"/>
</dbReference>
<dbReference type="InterPro" id="IPR036388">
    <property type="entry name" value="WH-like_DNA-bd_sf"/>
</dbReference>
<evidence type="ECO:0000259" key="5">
    <source>
        <dbReference type="PROSITE" id="PS50931"/>
    </source>
</evidence>
<dbReference type="GO" id="GO:0003700">
    <property type="term" value="F:DNA-binding transcription factor activity"/>
    <property type="evidence" value="ECO:0007669"/>
    <property type="project" value="InterPro"/>
</dbReference>
<dbReference type="PANTHER" id="PTHR30537:SF1">
    <property type="entry name" value="HTH-TYPE TRANSCRIPTIONAL REGULATOR PGRR"/>
    <property type="match status" value="1"/>
</dbReference>
<dbReference type="Pfam" id="PF00126">
    <property type="entry name" value="HTH_1"/>
    <property type="match status" value="1"/>
</dbReference>
<dbReference type="Pfam" id="PF03466">
    <property type="entry name" value="LysR_substrate"/>
    <property type="match status" value="1"/>
</dbReference>
<protein>
    <submittedName>
        <fullName evidence="6">LysR family transcriptional regulator</fullName>
    </submittedName>
</protein>
<dbReference type="Gene3D" id="1.10.10.10">
    <property type="entry name" value="Winged helix-like DNA-binding domain superfamily/Winged helix DNA-binding domain"/>
    <property type="match status" value="1"/>
</dbReference>
<evidence type="ECO:0000256" key="1">
    <source>
        <dbReference type="ARBA" id="ARBA00009437"/>
    </source>
</evidence>
<proteinExistence type="inferred from homology"/>
<comment type="similarity">
    <text evidence="1">Belongs to the LysR transcriptional regulatory family.</text>
</comment>
<dbReference type="InterPro" id="IPR005119">
    <property type="entry name" value="LysR_subst-bd"/>
</dbReference>
<evidence type="ECO:0000256" key="3">
    <source>
        <dbReference type="ARBA" id="ARBA00023125"/>
    </source>
</evidence>
<dbReference type="CDD" id="cd08474">
    <property type="entry name" value="PBP2_CrgA_like_5"/>
    <property type="match status" value="1"/>
</dbReference>
<reference evidence="6 7" key="1">
    <citation type="submission" date="2016-08" db="EMBL/GenBank/DDBJ databases">
        <authorList>
            <person name="Seilhamer J.J."/>
        </authorList>
    </citation>
    <scope>NUCLEOTIDE SEQUENCE [LARGE SCALE GENOMIC DNA]</scope>
    <source>
        <strain evidence="6 7">KCTC 42603</strain>
    </source>
</reference>
<keyword evidence="7" id="KW-1185">Reference proteome</keyword>
<dbReference type="Gene3D" id="3.40.190.290">
    <property type="match status" value="1"/>
</dbReference>
<evidence type="ECO:0000256" key="2">
    <source>
        <dbReference type="ARBA" id="ARBA00023015"/>
    </source>
</evidence>
<dbReference type="OrthoDB" id="9786526at2"/>
<dbReference type="SUPFAM" id="SSF53850">
    <property type="entry name" value="Periplasmic binding protein-like II"/>
    <property type="match status" value="1"/>
</dbReference>
<dbReference type="EMBL" id="MDHN01000009">
    <property type="protein sequence ID" value="OFC71904.1"/>
    <property type="molecule type" value="Genomic_DNA"/>
</dbReference>
<dbReference type="InterPro" id="IPR036390">
    <property type="entry name" value="WH_DNA-bd_sf"/>
</dbReference>
<feature type="domain" description="HTH lysR-type" evidence="5">
    <location>
        <begin position="7"/>
        <end position="61"/>
    </location>
</feature>
<name>A0A1E7ZEM2_9ALTE</name>
<accession>A0A1E7ZEM2</accession>
<keyword evidence="4" id="KW-0804">Transcription</keyword>
<dbReference type="RefSeq" id="WP_070123953.1">
    <property type="nucleotide sequence ID" value="NZ_MDHN01000009.1"/>
</dbReference>
<dbReference type="GO" id="GO:0006351">
    <property type="term" value="P:DNA-templated transcription"/>
    <property type="evidence" value="ECO:0007669"/>
    <property type="project" value="TreeGrafter"/>
</dbReference>
<evidence type="ECO:0000313" key="6">
    <source>
        <dbReference type="EMBL" id="OFC71904.1"/>
    </source>
</evidence>
<dbReference type="FunFam" id="3.40.190.290:FF:000012">
    <property type="entry name" value="Transcriptional regulator, LysR family"/>
    <property type="match status" value="1"/>
</dbReference>
<evidence type="ECO:0000313" key="7">
    <source>
        <dbReference type="Proteomes" id="UP000175691"/>
    </source>
</evidence>
<comment type="caution">
    <text evidence="6">The sequence shown here is derived from an EMBL/GenBank/DDBJ whole genome shotgun (WGS) entry which is preliminary data.</text>
</comment>
<gene>
    <name evidence="6" type="ORF">BFC18_05515</name>
</gene>
<dbReference type="GO" id="GO:0043565">
    <property type="term" value="F:sequence-specific DNA binding"/>
    <property type="evidence" value="ECO:0007669"/>
    <property type="project" value="TreeGrafter"/>
</dbReference>
<dbReference type="STRING" id="1656094.BFC18_05515"/>
<keyword evidence="3" id="KW-0238">DNA-binding</keyword>
<evidence type="ECO:0000256" key="4">
    <source>
        <dbReference type="ARBA" id="ARBA00023163"/>
    </source>
</evidence>
<keyword evidence="2" id="KW-0805">Transcription regulation</keyword>
<organism evidence="6 7">
    <name type="scientific">Alteromonas confluentis</name>
    <dbReference type="NCBI Taxonomy" id="1656094"/>
    <lineage>
        <taxon>Bacteria</taxon>
        <taxon>Pseudomonadati</taxon>
        <taxon>Pseudomonadota</taxon>
        <taxon>Gammaproteobacteria</taxon>
        <taxon>Alteromonadales</taxon>
        <taxon>Alteromonadaceae</taxon>
        <taxon>Alteromonas/Salinimonas group</taxon>
        <taxon>Alteromonas</taxon>
    </lineage>
</organism>
<dbReference type="Proteomes" id="UP000175691">
    <property type="component" value="Unassembled WGS sequence"/>
</dbReference>
<dbReference type="SUPFAM" id="SSF46785">
    <property type="entry name" value="Winged helix' DNA-binding domain"/>
    <property type="match status" value="1"/>
</dbReference>
<dbReference type="PROSITE" id="PS50931">
    <property type="entry name" value="HTH_LYSR"/>
    <property type="match status" value="1"/>
</dbReference>
<dbReference type="PANTHER" id="PTHR30537">
    <property type="entry name" value="HTH-TYPE TRANSCRIPTIONAL REGULATOR"/>
    <property type="match status" value="1"/>
</dbReference>
<dbReference type="PRINTS" id="PR00039">
    <property type="entry name" value="HTHLYSR"/>
</dbReference>
<dbReference type="FunFam" id="1.10.10.10:FF:000001">
    <property type="entry name" value="LysR family transcriptional regulator"/>
    <property type="match status" value="1"/>
</dbReference>